<feature type="transmembrane region" description="Helical" evidence="1">
    <location>
        <begin position="422"/>
        <end position="442"/>
    </location>
</feature>
<keyword evidence="1" id="KW-0472">Membrane</keyword>
<evidence type="ECO:0008006" key="8">
    <source>
        <dbReference type="Google" id="ProtNLM"/>
    </source>
</evidence>
<dbReference type="EMBL" id="MAYM02000054">
    <property type="protein sequence ID" value="RLN46386.1"/>
    <property type="molecule type" value="Genomic_DNA"/>
</dbReference>
<feature type="transmembrane region" description="Helical" evidence="1">
    <location>
        <begin position="201"/>
        <end position="220"/>
    </location>
</feature>
<feature type="transmembrane region" description="Helical" evidence="1">
    <location>
        <begin position="137"/>
        <end position="160"/>
    </location>
</feature>
<comment type="caution">
    <text evidence="4">The sequence shown here is derived from an EMBL/GenBank/DDBJ whole genome shotgun (WGS) entry which is preliminary data.</text>
</comment>
<dbReference type="Proteomes" id="UP000785171">
    <property type="component" value="Unassembled WGS sequence"/>
</dbReference>
<evidence type="ECO:0000313" key="4">
    <source>
        <dbReference type="EMBL" id="RLN46386.1"/>
    </source>
</evidence>
<dbReference type="Proteomes" id="UP000285883">
    <property type="component" value="Unassembled WGS sequence"/>
</dbReference>
<dbReference type="Proteomes" id="UP000792063">
    <property type="component" value="Unassembled WGS sequence"/>
</dbReference>
<reference evidence="2" key="1">
    <citation type="journal article" date="2015" name="Genom Data">
        <title>Genome sequences of six Phytophthora species associated with forests in New Zealand.</title>
        <authorList>
            <person name="Studholme D.J."/>
            <person name="McDougal R.L."/>
            <person name="Sambles C."/>
            <person name="Hansen E."/>
            <person name="Hardy G."/>
            <person name="Grant M."/>
            <person name="Ganley R.J."/>
            <person name="Williams N.M."/>
        </authorList>
    </citation>
    <scope>NUCLEOTIDE SEQUENCE</scope>
    <source>
        <strain evidence="2">NZFS 2646</strain>
        <strain evidence="3">NZFS 3630</strain>
    </source>
</reference>
<organism evidence="4 7">
    <name type="scientific">Phytophthora kernoviae</name>
    <dbReference type="NCBI Taxonomy" id="325452"/>
    <lineage>
        <taxon>Eukaryota</taxon>
        <taxon>Sar</taxon>
        <taxon>Stramenopiles</taxon>
        <taxon>Oomycota</taxon>
        <taxon>Peronosporomycetes</taxon>
        <taxon>Peronosporales</taxon>
        <taxon>Peronosporaceae</taxon>
        <taxon>Phytophthora</taxon>
    </lineage>
</organism>
<feature type="transmembrane region" description="Helical" evidence="1">
    <location>
        <begin position="48"/>
        <end position="71"/>
    </location>
</feature>
<name>A0A421FL12_9STRA</name>
<feature type="transmembrane region" description="Helical" evidence="1">
    <location>
        <begin position="232"/>
        <end position="250"/>
    </location>
</feature>
<keyword evidence="6" id="KW-1185">Reference proteome</keyword>
<evidence type="ECO:0000313" key="2">
    <source>
        <dbReference type="EMBL" id="KAG2525579.1"/>
    </source>
</evidence>
<evidence type="ECO:0000313" key="5">
    <source>
        <dbReference type="EMBL" id="RLN80311.1"/>
    </source>
</evidence>
<keyword evidence="1" id="KW-1133">Transmembrane helix</keyword>
<dbReference type="EMBL" id="JPWV03000090">
    <property type="protein sequence ID" value="KAG2525579.1"/>
    <property type="molecule type" value="Genomic_DNA"/>
</dbReference>
<dbReference type="AlphaFoldDB" id="A0A421FL12"/>
<feature type="transmembrane region" description="Helical" evidence="1">
    <location>
        <begin position="469"/>
        <end position="487"/>
    </location>
</feature>
<evidence type="ECO:0000313" key="6">
    <source>
        <dbReference type="Proteomes" id="UP000285624"/>
    </source>
</evidence>
<dbReference type="PANTHER" id="PTHR31142">
    <property type="entry name" value="TOBAMOVIRUS MULTIPLICATION PROTEIN 1-LIKE ISOFORM X1"/>
    <property type="match status" value="1"/>
</dbReference>
<sequence>MRKSTSEMGNPQRLACLERIAMAAVWAFQMLYSVCLFFSKGFSPHGLVYMQLTMCGLILGIISMVFLIYGLRMLAKLRIYEKQQKLQMPSIRTNRMLSNRSFDLNMSDGEDDADVTRDRKIMRPRPKENHAAKIRTILIMAETVSLVVVVSQVYTAIIVFTMSMMGLNVTDATCEYGLAQTATGCNHTLASLDTSEYLNFQIGYCIVGVVTMVISAIMYYRADKYDGSPLQLYSFLLCCYASLTVMIRGADPASYGHIVPRPINALLADTCTAALFSVYIFALGYWATVIQQGAAVIDKPTHLKCLEYSTIIFVWVFYIAYDMSLFAFKGFIPLPLNYLQLGGSIVVLALISLTFLIYGLRVLARLYQYERQLMLRPPSTDSYRGSNQSLTLSMNGSEDWTPVVEVPRYADRRPKQGHTRKIVKILLVAETMSVGVLAVQIYRIMEVTSTPVELSCANGRLCDTIKSTWSILHICQVVCVWAVLWVFRGVQKKDAIKYPEGSTEY</sequence>
<evidence type="ECO:0000313" key="7">
    <source>
        <dbReference type="Proteomes" id="UP000285883"/>
    </source>
</evidence>
<feature type="transmembrane region" description="Helical" evidence="1">
    <location>
        <begin position="338"/>
        <end position="364"/>
    </location>
</feature>
<gene>
    <name evidence="4" type="ORF">BBI17_004483</name>
    <name evidence="5" type="ORF">BBO99_00004612</name>
    <name evidence="2" type="ORF">JM16_004115</name>
    <name evidence="3" type="ORF">JM18_003670</name>
</gene>
<dbReference type="InterPro" id="IPR040226">
    <property type="entry name" value="THH1/TOM1/TOM3"/>
</dbReference>
<evidence type="ECO:0000256" key="1">
    <source>
        <dbReference type="SAM" id="Phobius"/>
    </source>
</evidence>
<accession>A0A421FL12</accession>
<feature type="transmembrane region" description="Helical" evidence="1">
    <location>
        <begin position="262"/>
        <end position="287"/>
    </location>
</feature>
<proteinExistence type="predicted"/>
<dbReference type="Proteomes" id="UP000285624">
    <property type="component" value="Unassembled WGS sequence"/>
</dbReference>
<feature type="transmembrane region" description="Helical" evidence="1">
    <location>
        <begin position="308"/>
        <end position="332"/>
    </location>
</feature>
<protein>
    <recommendedName>
        <fullName evidence="8">THH1/TOM1/TOM3 domain-containing protein</fullName>
    </recommendedName>
</protein>
<evidence type="ECO:0000313" key="3">
    <source>
        <dbReference type="EMBL" id="KAG2527276.1"/>
    </source>
</evidence>
<reference evidence="6 7" key="2">
    <citation type="submission" date="2018-07" db="EMBL/GenBank/DDBJ databases">
        <title>Genome sequencing of oomycete isolates from Chile give support for New Zealand origin for Phytophthora kernoviae and make available the first Nothophytophthora sp. genome.</title>
        <authorList>
            <person name="Studholme D.J."/>
            <person name="Sanfuentes E."/>
            <person name="Panda P."/>
            <person name="Hill R."/>
            <person name="Sambles C."/>
            <person name="Grant M."/>
            <person name="Williams N.M."/>
            <person name="Mcdougal R.L."/>
        </authorList>
    </citation>
    <scope>NUCLEOTIDE SEQUENCE [LARGE SCALE GENOMIC DNA]</scope>
    <source>
        <strain evidence="4">Chile2</strain>
        <strain evidence="5">Chile4</strain>
    </source>
</reference>
<dbReference type="PANTHER" id="PTHR31142:SF3">
    <property type="entry name" value="THH1_TOM1_TOM3 DOMAIN-CONTAINING PROTEIN"/>
    <property type="match status" value="1"/>
</dbReference>
<reference evidence="2" key="3">
    <citation type="submission" date="2020-06" db="EMBL/GenBank/DDBJ databases">
        <authorList>
            <person name="Studholme D.J."/>
        </authorList>
    </citation>
    <scope>NUCLEOTIDE SEQUENCE</scope>
    <source>
        <strain evidence="2">NZFS 2646</strain>
        <strain evidence="3">NZFS 3630</strain>
    </source>
</reference>
<dbReference type="EMBL" id="JPWU03000083">
    <property type="protein sequence ID" value="KAG2527276.1"/>
    <property type="molecule type" value="Genomic_DNA"/>
</dbReference>
<dbReference type="EMBL" id="MBDN02000114">
    <property type="protein sequence ID" value="RLN80311.1"/>
    <property type="molecule type" value="Genomic_DNA"/>
</dbReference>
<keyword evidence="1" id="KW-0812">Transmembrane</keyword>
<feature type="transmembrane region" description="Helical" evidence="1">
    <location>
        <begin position="20"/>
        <end position="42"/>
    </location>
</feature>